<dbReference type="InterPro" id="IPR029063">
    <property type="entry name" value="SAM-dependent_MTases_sf"/>
</dbReference>
<name>A0A8J2X6Y0_9STRA</name>
<evidence type="ECO:0000256" key="1">
    <source>
        <dbReference type="SAM" id="SignalP"/>
    </source>
</evidence>
<organism evidence="3 4">
    <name type="scientific">Pelagomonas calceolata</name>
    <dbReference type="NCBI Taxonomy" id="35677"/>
    <lineage>
        <taxon>Eukaryota</taxon>
        <taxon>Sar</taxon>
        <taxon>Stramenopiles</taxon>
        <taxon>Ochrophyta</taxon>
        <taxon>Pelagophyceae</taxon>
        <taxon>Pelagomonadales</taxon>
        <taxon>Pelagomonadaceae</taxon>
        <taxon>Pelagomonas</taxon>
    </lineage>
</organism>
<proteinExistence type="predicted"/>
<dbReference type="AlphaFoldDB" id="A0A8J2X6Y0"/>
<comment type="caution">
    <text evidence="3">The sequence shown here is derived from an EMBL/GenBank/DDBJ whole genome shotgun (WGS) entry which is preliminary data.</text>
</comment>
<dbReference type="SUPFAM" id="SSF53335">
    <property type="entry name" value="S-adenosyl-L-methionine-dependent methyltransferases"/>
    <property type="match status" value="1"/>
</dbReference>
<dbReference type="Proteomes" id="UP000789595">
    <property type="component" value="Unassembled WGS sequence"/>
</dbReference>
<evidence type="ECO:0000313" key="4">
    <source>
        <dbReference type="Proteomes" id="UP000789595"/>
    </source>
</evidence>
<dbReference type="Gene3D" id="3.40.50.150">
    <property type="entry name" value="Vaccinia Virus protein VP39"/>
    <property type="match status" value="1"/>
</dbReference>
<sequence length="330" mass="36661">MRWRNVAACLAVSLDALRLEITVDDTTEFLDFDRCSTELELVGIAHAFVHRTDRTLLATHPDDRAASQEIVNHMTRMQADAAGPPCAAAPLPAGALPPVWTWADAHALAAQGKLRLNFGGGAANDFHAFDDRYTGWVAVEGPNDPDGHDYGFCLDGKESCGKPWCLCRDLTRERFPLDDGSVASILTEHALEHIKWEYWPHILREFHRILRVGGVARVALPDYHAPGAVRRVFWNTTVAAEHRILGGHHAFTSFASVRPFVEASPFEAVYWLHYWDGSALDGRPPSEDEPLPFTRNPIDYGLGFVKRTPDHPTMNEGVTSVVVDLVKLAR</sequence>
<gene>
    <name evidence="3" type="ORF">PECAL_6P05200</name>
</gene>
<protein>
    <recommendedName>
        <fullName evidence="2">Methyltransferase type 11 domain-containing protein</fullName>
    </recommendedName>
</protein>
<dbReference type="GO" id="GO:0008757">
    <property type="term" value="F:S-adenosylmethionine-dependent methyltransferase activity"/>
    <property type="evidence" value="ECO:0007669"/>
    <property type="project" value="InterPro"/>
</dbReference>
<dbReference type="EMBL" id="CAKKNE010000006">
    <property type="protein sequence ID" value="CAH0378920.1"/>
    <property type="molecule type" value="Genomic_DNA"/>
</dbReference>
<dbReference type="Pfam" id="PF08241">
    <property type="entry name" value="Methyltransf_11"/>
    <property type="match status" value="1"/>
</dbReference>
<evidence type="ECO:0000313" key="3">
    <source>
        <dbReference type="EMBL" id="CAH0378920.1"/>
    </source>
</evidence>
<feature type="domain" description="Methyltransferase type 11" evidence="2">
    <location>
        <begin position="173"/>
        <end position="216"/>
    </location>
</feature>
<keyword evidence="1" id="KW-0732">Signal</keyword>
<accession>A0A8J2X6Y0</accession>
<dbReference type="InterPro" id="IPR013216">
    <property type="entry name" value="Methyltransf_11"/>
</dbReference>
<feature type="chain" id="PRO_5035275338" description="Methyltransferase type 11 domain-containing protein" evidence="1">
    <location>
        <begin position="17"/>
        <end position="330"/>
    </location>
</feature>
<reference evidence="3" key="1">
    <citation type="submission" date="2021-11" db="EMBL/GenBank/DDBJ databases">
        <authorList>
            <consortium name="Genoscope - CEA"/>
            <person name="William W."/>
        </authorList>
    </citation>
    <scope>NUCLEOTIDE SEQUENCE</scope>
</reference>
<feature type="signal peptide" evidence="1">
    <location>
        <begin position="1"/>
        <end position="16"/>
    </location>
</feature>
<keyword evidence="4" id="KW-1185">Reference proteome</keyword>
<evidence type="ECO:0000259" key="2">
    <source>
        <dbReference type="Pfam" id="PF08241"/>
    </source>
</evidence>